<dbReference type="EMBL" id="JAVDVW010000001">
    <property type="protein sequence ID" value="MDR7098429.1"/>
    <property type="molecule type" value="Genomic_DNA"/>
</dbReference>
<comment type="caution">
    <text evidence="2">The sequence shown here is derived from an EMBL/GenBank/DDBJ whole genome shotgun (WGS) entry which is preliminary data.</text>
</comment>
<evidence type="ECO:0000313" key="3">
    <source>
        <dbReference type="Proteomes" id="UP001267878"/>
    </source>
</evidence>
<sequence length="65" mass="6648">MTGRGGGNRGTHGSQDKDEEEIEARHETSGCYGGEGSQEPAGDRSPAQPMSGAPLSAQSLCVIAM</sequence>
<feature type="compositionally biased region" description="Gly residues" evidence="1">
    <location>
        <begin position="1"/>
        <end position="10"/>
    </location>
</feature>
<reference evidence="2 3" key="1">
    <citation type="submission" date="2023-07" db="EMBL/GenBank/DDBJ databases">
        <title>Sorghum-associated microbial communities from plants grown in Nebraska, USA.</title>
        <authorList>
            <person name="Schachtman D."/>
        </authorList>
    </citation>
    <scope>NUCLEOTIDE SEQUENCE [LARGE SCALE GENOMIC DNA]</scope>
    <source>
        <strain evidence="2 3">BE187</strain>
    </source>
</reference>
<name>A0ABU1VLR6_9GAMM</name>
<evidence type="ECO:0000313" key="2">
    <source>
        <dbReference type="EMBL" id="MDR7098429.1"/>
    </source>
</evidence>
<protein>
    <submittedName>
        <fullName evidence="2">Uncharacterized protein</fullName>
    </submittedName>
</protein>
<evidence type="ECO:0000256" key="1">
    <source>
        <dbReference type="SAM" id="MobiDB-lite"/>
    </source>
</evidence>
<keyword evidence="3" id="KW-1185">Reference proteome</keyword>
<gene>
    <name evidence="2" type="ORF">J2X04_000776</name>
</gene>
<proteinExistence type="predicted"/>
<organism evidence="2 3">
    <name type="scientific">Agrilutibacter niabensis</name>
    <dbReference type="NCBI Taxonomy" id="380628"/>
    <lineage>
        <taxon>Bacteria</taxon>
        <taxon>Pseudomonadati</taxon>
        <taxon>Pseudomonadota</taxon>
        <taxon>Gammaproteobacteria</taxon>
        <taxon>Lysobacterales</taxon>
        <taxon>Lysobacteraceae</taxon>
        <taxon>Agrilutibacter</taxon>
    </lineage>
</organism>
<dbReference type="Proteomes" id="UP001267878">
    <property type="component" value="Unassembled WGS sequence"/>
</dbReference>
<accession>A0ABU1VLR6</accession>
<feature type="region of interest" description="Disordered" evidence="1">
    <location>
        <begin position="1"/>
        <end position="65"/>
    </location>
</feature>